<reference evidence="4 5" key="2">
    <citation type="submission" date="2018-03" db="EMBL/GenBank/DDBJ databases">
        <title>The ancient ancestry and fast evolution of plastids.</title>
        <authorList>
            <person name="Moore K.R."/>
            <person name="Magnabosco C."/>
            <person name="Momper L."/>
            <person name="Gold D.A."/>
            <person name="Bosak T."/>
            <person name="Fournier G.P."/>
        </authorList>
    </citation>
    <scope>NUCLEOTIDE SEQUENCE [LARGE SCALE GENOMIC DNA]</scope>
    <source>
        <strain evidence="4 5">ULC18</strain>
    </source>
</reference>
<dbReference type="PANTHER" id="PTHR43861:SF1">
    <property type="entry name" value="TRANS-ACONITATE 2-METHYLTRANSFERASE"/>
    <property type="match status" value="1"/>
</dbReference>
<dbReference type="EMBL" id="PVWK01000159">
    <property type="protein sequence ID" value="PSB23788.1"/>
    <property type="molecule type" value="Genomic_DNA"/>
</dbReference>
<evidence type="ECO:0000256" key="2">
    <source>
        <dbReference type="ARBA" id="ARBA00022679"/>
    </source>
</evidence>
<name>A0A2T1DTF8_9CYAN</name>
<dbReference type="AlphaFoldDB" id="A0A2T1DTF8"/>
<dbReference type="SUPFAM" id="SSF53335">
    <property type="entry name" value="S-adenosyl-L-methionine-dependent methyltransferases"/>
    <property type="match status" value="1"/>
</dbReference>
<evidence type="ECO:0000256" key="1">
    <source>
        <dbReference type="ARBA" id="ARBA00022603"/>
    </source>
</evidence>
<evidence type="ECO:0000313" key="5">
    <source>
        <dbReference type="Proteomes" id="UP000239576"/>
    </source>
</evidence>
<keyword evidence="5" id="KW-1185">Reference proteome</keyword>
<comment type="caution">
    <text evidence="4">The sequence shown here is derived from an EMBL/GenBank/DDBJ whole genome shotgun (WGS) entry which is preliminary data.</text>
</comment>
<dbReference type="CDD" id="cd02440">
    <property type="entry name" value="AdoMet_MTases"/>
    <property type="match status" value="1"/>
</dbReference>
<protein>
    <submittedName>
        <fullName evidence="4">Class I SAM-dependent methyltransferase</fullName>
    </submittedName>
</protein>
<dbReference type="Pfam" id="PF13649">
    <property type="entry name" value="Methyltransf_25"/>
    <property type="match status" value="1"/>
</dbReference>
<dbReference type="GO" id="GO:0032259">
    <property type="term" value="P:methylation"/>
    <property type="evidence" value="ECO:0007669"/>
    <property type="project" value="UniProtKB-KW"/>
</dbReference>
<evidence type="ECO:0000313" key="4">
    <source>
        <dbReference type="EMBL" id="PSB23788.1"/>
    </source>
</evidence>
<dbReference type="OrthoDB" id="9791837at2"/>
<feature type="domain" description="Methyltransferase" evidence="3">
    <location>
        <begin position="40"/>
        <end position="135"/>
    </location>
</feature>
<keyword evidence="2 4" id="KW-0808">Transferase</keyword>
<organism evidence="4 5">
    <name type="scientific">Stenomitos frigidus ULC18</name>
    <dbReference type="NCBI Taxonomy" id="2107698"/>
    <lineage>
        <taxon>Bacteria</taxon>
        <taxon>Bacillati</taxon>
        <taxon>Cyanobacteriota</taxon>
        <taxon>Cyanophyceae</taxon>
        <taxon>Leptolyngbyales</taxon>
        <taxon>Leptolyngbyaceae</taxon>
        <taxon>Stenomitos</taxon>
    </lineage>
</organism>
<dbReference type="Gene3D" id="3.40.50.150">
    <property type="entry name" value="Vaccinia Virus protein VP39"/>
    <property type="match status" value="1"/>
</dbReference>
<proteinExistence type="predicted"/>
<dbReference type="PANTHER" id="PTHR43861">
    <property type="entry name" value="TRANS-ACONITATE 2-METHYLTRANSFERASE-RELATED"/>
    <property type="match status" value="1"/>
</dbReference>
<evidence type="ECO:0000259" key="3">
    <source>
        <dbReference type="Pfam" id="PF13649"/>
    </source>
</evidence>
<accession>A0A2T1DTF8</accession>
<dbReference type="Proteomes" id="UP000239576">
    <property type="component" value="Unassembled WGS sequence"/>
</dbReference>
<dbReference type="InterPro" id="IPR041698">
    <property type="entry name" value="Methyltransf_25"/>
</dbReference>
<dbReference type="RefSeq" id="WP_106260944.1">
    <property type="nucleotide sequence ID" value="NZ_CAWNSW010000143.1"/>
</dbReference>
<keyword evidence="1 4" id="KW-0489">Methyltransferase</keyword>
<dbReference type="GO" id="GO:0008168">
    <property type="term" value="F:methyltransferase activity"/>
    <property type="evidence" value="ECO:0007669"/>
    <property type="project" value="UniProtKB-KW"/>
</dbReference>
<dbReference type="InterPro" id="IPR029063">
    <property type="entry name" value="SAM-dependent_MTases_sf"/>
</dbReference>
<sequence>MIDSYSSIVELYQKSKHLPYRLLEQHTYLSVIGDVANKAVLDLGCGSGFYTRQFKQRGAAHVVGVDLAPKMIEAARTEEARAPLGLTYMVEDVAALGNVGDFDLVVSSYLLNCLPTQALLRKACQTIFANLKPGGRFVTVNDNVQQAPETYALCERYGCMKSLAHPLEPGTSLEEGTPILLSFSIEGQPFSFNNYYFSRTTYEAALQNAGFKSIQWHQPMLSPEAIQQFGRDFWNDFLEHSPITVIECSG</sequence>
<gene>
    <name evidence="4" type="ORF">C7B82_30120</name>
</gene>
<reference evidence="5" key="1">
    <citation type="submission" date="2018-02" db="EMBL/GenBank/DDBJ databases">
        <authorList>
            <person name="Moore K."/>
            <person name="Momper L."/>
        </authorList>
    </citation>
    <scope>NUCLEOTIDE SEQUENCE [LARGE SCALE GENOMIC DNA]</scope>
    <source>
        <strain evidence="5">ULC18</strain>
    </source>
</reference>